<proteinExistence type="predicted"/>
<dbReference type="PANTHER" id="PTHR42791">
    <property type="entry name" value="GNAT FAMILY ACETYLTRANSFERASE"/>
    <property type="match status" value="1"/>
</dbReference>
<dbReference type="InterPro" id="IPR052523">
    <property type="entry name" value="Trichothecene_AcTrans"/>
</dbReference>
<evidence type="ECO:0000313" key="2">
    <source>
        <dbReference type="EMBL" id="MFC5178798.1"/>
    </source>
</evidence>
<keyword evidence="2" id="KW-0808">Transferase</keyword>
<dbReference type="SUPFAM" id="SSF55729">
    <property type="entry name" value="Acyl-CoA N-acyltransferases (Nat)"/>
    <property type="match status" value="1"/>
</dbReference>
<feature type="domain" description="N-acetyltransferase" evidence="1">
    <location>
        <begin position="2"/>
        <end position="197"/>
    </location>
</feature>
<keyword evidence="2" id="KW-0012">Acyltransferase</keyword>
<gene>
    <name evidence="2" type="ORF">ACFPGP_19105</name>
</gene>
<dbReference type="RefSeq" id="WP_378592527.1">
    <property type="nucleotide sequence ID" value="NZ_JBHSKD010000027.1"/>
</dbReference>
<dbReference type="Gene3D" id="3.40.630.30">
    <property type="match status" value="1"/>
</dbReference>
<reference evidence="3" key="1">
    <citation type="journal article" date="2019" name="Int. J. Syst. Evol. Microbiol.">
        <title>The Global Catalogue of Microorganisms (GCM) 10K type strain sequencing project: providing services to taxonomists for standard genome sequencing and annotation.</title>
        <authorList>
            <consortium name="The Broad Institute Genomics Platform"/>
            <consortium name="The Broad Institute Genome Sequencing Center for Infectious Disease"/>
            <person name="Wu L."/>
            <person name="Ma J."/>
        </authorList>
    </citation>
    <scope>NUCLEOTIDE SEQUENCE [LARGE SCALE GENOMIC DNA]</scope>
    <source>
        <strain evidence="3">DFY41</strain>
    </source>
</reference>
<accession>A0ABW0BNM9</accession>
<dbReference type="InterPro" id="IPR000182">
    <property type="entry name" value="GNAT_dom"/>
</dbReference>
<dbReference type="PROSITE" id="PS51186">
    <property type="entry name" value="GNAT"/>
    <property type="match status" value="1"/>
</dbReference>
<dbReference type="EMBL" id="JBHSKD010000027">
    <property type="protein sequence ID" value="MFC5178798.1"/>
    <property type="molecule type" value="Genomic_DNA"/>
</dbReference>
<sequence length="197" mass="21858">MLEIRSADPSHLQRIAEVFGRAFVTEPMMTWPLGGGSDDLEERCTRAYALYLAPLLDTGLVWETTDGHGALVLVPPDRTDVWDDAVAHVDDSTTHDVTDDGGLRHERFWDWVASKIPPEPLWHLDSVAVEPGWQGRGIGSALVEFGLEQARASNNAVILETGTPRNVTLYERLGFHVVEEADPPAGGPHVWFMRRDP</sequence>
<organism evidence="2 3">
    <name type="scientific">Nocardioides taihuensis</name>
    <dbReference type="NCBI Taxonomy" id="1835606"/>
    <lineage>
        <taxon>Bacteria</taxon>
        <taxon>Bacillati</taxon>
        <taxon>Actinomycetota</taxon>
        <taxon>Actinomycetes</taxon>
        <taxon>Propionibacteriales</taxon>
        <taxon>Nocardioidaceae</taxon>
        <taxon>Nocardioides</taxon>
    </lineage>
</organism>
<protein>
    <submittedName>
        <fullName evidence="2">GNAT family N-acetyltransferase</fullName>
        <ecNumber evidence="2">2.3.-.-</ecNumber>
    </submittedName>
</protein>
<comment type="caution">
    <text evidence="2">The sequence shown here is derived from an EMBL/GenBank/DDBJ whole genome shotgun (WGS) entry which is preliminary data.</text>
</comment>
<keyword evidence="3" id="KW-1185">Reference proteome</keyword>
<evidence type="ECO:0000259" key="1">
    <source>
        <dbReference type="PROSITE" id="PS51186"/>
    </source>
</evidence>
<dbReference type="Proteomes" id="UP001596087">
    <property type="component" value="Unassembled WGS sequence"/>
</dbReference>
<name>A0ABW0BNM9_9ACTN</name>
<dbReference type="EC" id="2.3.-.-" evidence="2"/>
<evidence type="ECO:0000313" key="3">
    <source>
        <dbReference type="Proteomes" id="UP001596087"/>
    </source>
</evidence>
<dbReference type="InterPro" id="IPR016181">
    <property type="entry name" value="Acyl_CoA_acyltransferase"/>
</dbReference>
<dbReference type="GO" id="GO:0016746">
    <property type="term" value="F:acyltransferase activity"/>
    <property type="evidence" value="ECO:0007669"/>
    <property type="project" value="UniProtKB-KW"/>
</dbReference>
<dbReference type="PANTHER" id="PTHR42791:SF1">
    <property type="entry name" value="N-ACETYLTRANSFERASE DOMAIN-CONTAINING PROTEIN"/>
    <property type="match status" value="1"/>
</dbReference>
<dbReference type="CDD" id="cd04301">
    <property type="entry name" value="NAT_SF"/>
    <property type="match status" value="1"/>
</dbReference>
<dbReference type="Pfam" id="PF00583">
    <property type="entry name" value="Acetyltransf_1"/>
    <property type="match status" value="1"/>
</dbReference>